<organism evidence="2 3">
    <name type="scientific">Olea europaea subsp. europaea</name>
    <dbReference type="NCBI Taxonomy" id="158383"/>
    <lineage>
        <taxon>Eukaryota</taxon>
        <taxon>Viridiplantae</taxon>
        <taxon>Streptophyta</taxon>
        <taxon>Embryophyta</taxon>
        <taxon>Tracheophyta</taxon>
        <taxon>Spermatophyta</taxon>
        <taxon>Magnoliopsida</taxon>
        <taxon>eudicotyledons</taxon>
        <taxon>Gunneridae</taxon>
        <taxon>Pentapetalae</taxon>
        <taxon>asterids</taxon>
        <taxon>lamiids</taxon>
        <taxon>Lamiales</taxon>
        <taxon>Oleaceae</taxon>
        <taxon>Oleeae</taxon>
        <taxon>Olea</taxon>
    </lineage>
</organism>
<dbReference type="Gramene" id="OE9A090868T1">
    <property type="protein sequence ID" value="OE9A090868C1"/>
    <property type="gene ID" value="OE9A090868"/>
</dbReference>
<evidence type="ECO:0000256" key="1">
    <source>
        <dbReference type="SAM" id="MobiDB-lite"/>
    </source>
</evidence>
<evidence type="ECO:0000313" key="3">
    <source>
        <dbReference type="Proteomes" id="UP000594638"/>
    </source>
</evidence>
<dbReference type="EMBL" id="CACTIH010007289">
    <property type="protein sequence ID" value="CAA3008012.1"/>
    <property type="molecule type" value="Genomic_DNA"/>
</dbReference>
<sequence length="96" mass="10165">MGRKKAIKIGPNKPIRSSGKRITPIPVHPTSPGKIITLIPVQPTGPVAKSTVEVACGRDATKEFWKDFEEANANSPSVSRTLGEEDTDDATSIGAP</sequence>
<dbReference type="Proteomes" id="UP000594638">
    <property type="component" value="Unassembled WGS sequence"/>
</dbReference>
<proteinExistence type="predicted"/>
<accession>A0A8S0TTG1</accession>
<evidence type="ECO:0000313" key="2">
    <source>
        <dbReference type="EMBL" id="CAA3008012.1"/>
    </source>
</evidence>
<protein>
    <submittedName>
        <fullName evidence="2">Uncharacterized protein</fullName>
    </submittedName>
</protein>
<reference evidence="2 3" key="1">
    <citation type="submission" date="2019-12" db="EMBL/GenBank/DDBJ databases">
        <authorList>
            <person name="Alioto T."/>
            <person name="Alioto T."/>
            <person name="Gomez Garrido J."/>
        </authorList>
    </citation>
    <scope>NUCLEOTIDE SEQUENCE [LARGE SCALE GENOMIC DNA]</scope>
</reference>
<feature type="region of interest" description="Disordered" evidence="1">
    <location>
        <begin position="71"/>
        <end position="96"/>
    </location>
</feature>
<gene>
    <name evidence="2" type="ORF">OLEA9_A090868</name>
</gene>
<comment type="caution">
    <text evidence="2">The sequence shown here is derived from an EMBL/GenBank/DDBJ whole genome shotgun (WGS) entry which is preliminary data.</text>
</comment>
<name>A0A8S0TTG1_OLEEU</name>
<dbReference type="AlphaFoldDB" id="A0A8S0TTG1"/>
<feature type="region of interest" description="Disordered" evidence="1">
    <location>
        <begin position="1"/>
        <end position="29"/>
    </location>
</feature>
<keyword evidence="3" id="KW-1185">Reference proteome</keyword>